<evidence type="ECO:0000256" key="4">
    <source>
        <dbReference type="ARBA" id="ARBA00022741"/>
    </source>
</evidence>
<evidence type="ECO:0000256" key="5">
    <source>
        <dbReference type="ARBA" id="ARBA00022777"/>
    </source>
</evidence>
<evidence type="ECO:0000256" key="6">
    <source>
        <dbReference type="ARBA" id="ARBA00022840"/>
    </source>
</evidence>
<proteinExistence type="inferred from homology"/>
<evidence type="ECO:0000256" key="2">
    <source>
        <dbReference type="ARBA" id="ARBA00022527"/>
    </source>
</evidence>
<organism evidence="11 12">
    <name type="scientific">Panagrellus redivivus</name>
    <name type="common">Microworm</name>
    <dbReference type="NCBI Taxonomy" id="6233"/>
    <lineage>
        <taxon>Eukaryota</taxon>
        <taxon>Metazoa</taxon>
        <taxon>Ecdysozoa</taxon>
        <taxon>Nematoda</taxon>
        <taxon>Chromadorea</taxon>
        <taxon>Rhabditida</taxon>
        <taxon>Tylenchina</taxon>
        <taxon>Panagrolaimomorpha</taxon>
        <taxon>Panagrolaimoidea</taxon>
        <taxon>Panagrolaimidae</taxon>
        <taxon>Panagrellus</taxon>
    </lineage>
</organism>
<feature type="binding site" evidence="7">
    <location>
        <position position="44"/>
    </location>
    <ligand>
        <name>ATP</name>
        <dbReference type="ChEBI" id="CHEBI:30616"/>
    </ligand>
</feature>
<keyword evidence="4 7" id="KW-0547">Nucleotide-binding</keyword>
<evidence type="ECO:0000313" key="12">
    <source>
        <dbReference type="WBParaSite" id="Pan_g17256.t1"/>
    </source>
</evidence>
<dbReference type="Gene3D" id="1.10.510.10">
    <property type="entry name" value="Transferase(Phosphotransferase) domain 1"/>
    <property type="match status" value="1"/>
</dbReference>
<sequence>MADALVQLDQGAKVERWIIDKKLGEGAFGAVYKCSDKTGQYALKVEGVNEPIQLLKMEVFVLNELSKSGGRHFCKIEDKGRVNSFNYVVMTLVGKSLQDLRLAAPGKKFSVGTAISVGIQCLEALEDLHGIGYLHRDVKPANYTIGRAEIKEVRKVYVLDFGMARKFVHEDGTIKKPRTVAGFRGTVKYAPVACHAQREMCRLDDLETWLYMQVELTKGSLPWRNLKDMDEIGRFKKSCRFDLPLKQLFGGCPREYIDVMRTIDGGRFFDEPDYQRIYGLLKSAMRNLNATEFPYDWERWEEERKKREEEEAKRKNDAAAAKTTEKKEEKEKEAAKKDDEKKKDDEECGGKKGKGKKEEETDFDEKKEKTHNKDGKDGGDEKDEKEKEKEKEKDKKDKKK</sequence>
<comment type="similarity">
    <text evidence="8">Belongs to the protein kinase superfamily.</text>
</comment>
<evidence type="ECO:0000256" key="3">
    <source>
        <dbReference type="ARBA" id="ARBA00022679"/>
    </source>
</evidence>
<dbReference type="SUPFAM" id="SSF56112">
    <property type="entry name" value="Protein kinase-like (PK-like)"/>
    <property type="match status" value="1"/>
</dbReference>
<feature type="domain" description="Protein kinase" evidence="10">
    <location>
        <begin position="17"/>
        <end position="281"/>
    </location>
</feature>
<dbReference type="CDD" id="cd14017">
    <property type="entry name" value="STKc_TTBK"/>
    <property type="match status" value="1"/>
</dbReference>
<feature type="region of interest" description="Disordered" evidence="9">
    <location>
        <begin position="309"/>
        <end position="400"/>
    </location>
</feature>
<keyword evidence="6 7" id="KW-0067">ATP-binding</keyword>
<accession>A0A7E4V7W2</accession>
<protein>
    <recommendedName>
        <fullName evidence="1">non-specific serine/threonine protein kinase</fullName>
        <ecNumber evidence="1">2.7.11.1</ecNumber>
    </recommendedName>
</protein>
<dbReference type="EC" id="2.7.11.1" evidence="1"/>
<dbReference type="WBParaSite" id="Pan_g17256.t1">
    <property type="protein sequence ID" value="Pan_g17256.t1"/>
    <property type="gene ID" value="Pan_g17256"/>
</dbReference>
<evidence type="ECO:0000256" key="7">
    <source>
        <dbReference type="PROSITE-ProRule" id="PRU10141"/>
    </source>
</evidence>
<dbReference type="GO" id="GO:0005524">
    <property type="term" value="F:ATP binding"/>
    <property type="evidence" value="ECO:0007669"/>
    <property type="project" value="UniProtKB-UniRule"/>
</dbReference>
<dbReference type="Proteomes" id="UP000492821">
    <property type="component" value="Unassembled WGS sequence"/>
</dbReference>
<evidence type="ECO:0000313" key="11">
    <source>
        <dbReference type="Proteomes" id="UP000492821"/>
    </source>
</evidence>
<dbReference type="InterPro" id="IPR000719">
    <property type="entry name" value="Prot_kinase_dom"/>
</dbReference>
<name>A0A7E4V7W2_PANRE</name>
<dbReference type="InterPro" id="IPR050235">
    <property type="entry name" value="CK1_Ser-Thr_kinase"/>
</dbReference>
<dbReference type="Pfam" id="PF00069">
    <property type="entry name" value="Pkinase"/>
    <property type="match status" value="1"/>
</dbReference>
<dbReference type="PANTHER" id="PTHR11909">
    <property type="entry name" value="CASEIN KINASE-RELATED"/>
    <property type="match status" value="1"/>
</dbReference>
<dbReference type="PROSITE" id="PS00108">
    <property type="entry name" value="PROTEIN_KINASE_ST"/>
    <property type="match status" value="1"/>
</dbReference>
<keyword evidence="3" id="KW-0808">Transferase</keyword>
<dbReference type="InterPro" id="IPR011009">
    <property type="entry name" value="Kinase-like_dom_sf"/>
</dbReference>
<dbReference type="InterPro" id="IPR008271">
    <property type="entry name" value="Ser/Thr_kinase_AS"/>
</dbReference>
<dbReference type="PROSITE" id="PS00107">
    <property type="entry name" value="PROTEIN_KINASE_ATP"/>
    <property type="match status" value="1"/>
</dbReference>
<evidence type="ECO:0000259" key="10">
    <source>
        <dbReference type="PROSITE" id="PS50011"/>
    </source>
</evidence>
<evidence type="ECO:0000256" key="8">
    <source>
        <dbReference type="RuleBase" id="RU000304"/>
    </source>
</evidence>
<reference evidence="11" key="1">
    <citation type="journal article" date="2013" name="Genetics">
        <title>The draft genome and transcriptome of Panagrellus redivivus are shaped by the harsh demands of a free-living lifestyle.</title>
        <authorList>
            <person name="Srinivasan J."/>
            <person name="Dillman A.R."/>
            <person name="Macchietto M.G."/>
            <person name="Heikkinen L."/>
            <person name="Lakso M."/>
            <person name="Fracchia K.M."/>
            <person name="Antoshechkin I."/>
            <person name="Mortazavi A."/>
            <person name="Wong G."/>
            <person name="Sternberg P.W."/>
        </authorList>
    </citation>
    <scope>NUCLEOTIDE SEQUENCE [LARGE SCALE GENOMIC DNA]</scope>
    <source>
        <strain evidence="11">MT8872</strain>
    </source>
</reference>
<evidence type="ECO:0000256" key="9">
    <source>
        <dbReference type="SAM" id="MobiDB-lite"/>
    </source>
</evidence>
<keyword evidence="5" id="KW-0418">Kinase</keyword>
<keyword evidence="11" id="KW-1185">Reference proteome</keyword>
<keyword evidence="2 8" id="KW-0723">Serine/threonine-protein kinase</keyword>
<dbReference type="AlphaFoldDB" id="A0A7E4V7W2"/>
<evidence type="ECO:0000256" key="1">
    <source>
        <dbReference type="ARBA" id="ARBA00012513"/>
    </source>
</evidence>
<dbReference type="InterPro" id="IPR017441">
    <property type="entry name" value="Protein_kinase_ATP_BS"/>
</dbReference>
<reference evidence="12" key="2">
    <citation type="submission" date="2020-10" db="UniProtKB">
        <authorList>
            <consortium name="WormBaseParasite"/>
        </authorList>
    </citation>
    <scope>IDENTIFICATION</scope>
</reference>
<dbReference type="SMART" id="SM00220">
    <property type="entry name" value="S_TKc"/>
    <property type="match status" value="1"/>
</dbReference>
<dbReference type="PROSITE" id="PS50011">
    <property type="entry name" value="PROTEIN_KINASE_DOM"/>
    <property type="match status" value="1"/>
</dbReference>
<dbReference type="GO" id="GO:0004674">
    <property type="term" value="F:protein serine/threonine kinase activity"/>
    <property type="evidence" value="ECO:0007669"/>
    <property type="project" value="UniProtKB-KW"/>
</dbReference>
<dbReference type="InterPro" id="IPR047916">
    <property type="entry name" value="TTBK_Asator-like_STKc"/>
</dbReference>
<dbReference type="FunFam" id="1.10.510.10:FF:000669">
    <property type="entry name" value="Tau TuBulin Kinase"/>
    <property type="match status" value="1"/>
</dbReference>